<reference evidence="4 5" key="1">
    <citation type="submission" date="2017-06" db="EMBL/GenBank/DDBJ databases">
        <title>Investigating the central metabolism of Clostridium thermosuccinogenes.</title>
        <authorList>
            <person name="Koendjbiharie J.G."/>
            <person name="van Kranenburg R."/>
        </authorList>
    </citation>
    <scope>NUCLEOTIDE SEQUENCE [LARGE SCALE GENOMIC DNA]</scope>
    <source>
        <strain evidence="4 5">DSM 5806</strain>
    </source>
</reference>
<comment type="subcellular location">
    <subcellularLocation>
        <location evidence="1">Cell membrane</location>
    </subcellularLocation>
</comment>
<keyword evidence="1" id="KW-0378">Hydrolase</keyword>
<dbReference type="GO" id="GO:0006508">
    <property type="term" value="P:proteolysis"/>
    <property type="evidence" value="ECO:0007669"/>
    <property type="project" value="UniProtKB-KW"/>
</dbReference>
<dbReference type="GO" id="GO:0030435">
    <property type="term" value="P:sporulation resulting in formation of a cellular spore"/>
    <property type="evidence" value="ECO:0007669"/>
    <property type="project" value="UniProtKB-KW"/>
</dbReference>
<keyword evidence="3" id="KW-1133">Transmembrane helix</keyword>
<feature type="transmembrane region" description="Helical" evidence="3">
    <location>
        <begin position="36"/>
        <end position="53"/>
    </location>
</feature>
<evidence type="ECO:0000313" key="4">
    <source>
        <dbReference type="EMBL" id="PNU00049.1"/>
    </source>
</evidence>
<dbReference type="InterPro" id="IPR005081">
    <property type="entry name" value="SpoIIGA"/>
</dbReference>
<dbReference type="Proteomes" id="UP000236151">
    <property type="component" value="Unassembled WGS sequence"/>
</dbReference>
<name>A0A2K2FMN7_9CLOT</name>
<feature type="transmembrane region" description="Helical" evidence="3">
    <location>
        <begin position="91"/>
        <end position="110"/>
    </location>
</feature>
<accession>A0A2K2FMN7</accession>
<keyword evidence="1" id="KW-1003">Cell membrane</keyword>
<evidence type="ECO:0000256" key="3">
    <source>
        <dbReference type="SAM" id="Phobius"/>
    </source>
</evidence>
<dbReference type="EMBL" id="NIOJ01000014">
    <property type="protein sequence ID" value="PNU00049.1"/>
    <property type="molecule type" value="Genomic_DNA"/>
</dbReference>
<sequence length="300" mass="34312">MEVYIDILFLENIVMNYMILWVTARFSKAGTSSLRLFLGALVGAVYVVVLILFPGIKVYYTTMAKVILSALMVAISFSIENFRRYFKILAIFYVSTFIFAGAAFSFLYLNKTGGFVKNGVFYVYWQSSKWTFMIFSILTVVIIGRIFWEEIQSRLIKDKLIVRLKVAFENKIADMSALIDTGNSLHDPLTNMPVVIVEFLALKDILPFEIQSIFENSKENDLSSVTDIVSKSNWFSRFRLIPFNSLGKENGMLIGFKPDYIELEENEEKKGVENVIIGIYNRSLSKNAKYRALLSPELIS</sequence>
<organism evidence="4 5">
    <name type="scientific">Clostridium thermosuccinogenes</name>
    <dbReference type="NCBI Taxonomy" id="84032"/>
    <lineage>
        <taxon>Bacteria</taxon>
        <taxon>Bacillati</taxon>
        <taxon>Bacillota</taxon>
        <taxon>Clostridia</taxon>
        <taxon>Eubacteriales</taxon>
        <taxon>Clostridiaceae</taxon>
        <taxon>Clostridium</taxon>
    </lineage>
</organism>
<keyword evidence="1 3" id="KW-0472">Membrane</keyword>
<comment type="similarity">
    <text evidence="1">Belongs to the peptidase U4 family.</text>
</comment>
<dbReference type="EC" id="3.4.23.-" evidence="1"/>
<keyword evidence="1" id="KW-0645">Protease</keyword>
<dbReference type="NCBIfam" id="TIGR02854">
    <property type="entry name" value="spore_II_GA"/>
    <property type="match status" value="1"/>
</dbReference>
<keyword evidence="5" id="KW-1185">Reference proteome</keyword>
<comment type="caution">
    <text evidence="4">The sequence shown here is derived from an EMBL/GenBank/DDBJ whole genome shotgun (WGS) entry which is preliminary data.</text>
</comment>
<keyword evidence="1" id="KW-0749">Sporulation</keyword>
<dbReference type="PIRSF" id="PIRSF018571">
    <property type="entry name" value="SpoIIGA"/>
    <property type="match status" value="1"/>
</dbReference>
<dbReference type="GO" id="GO:0004190">
    <property type="term" value="F:aspartic-type endopeptidase activity"/>
    <property type="evidence" value="ECO:0007669"/>
    <property type="project" value="UniProtKB-KW"/>
</dbReference>
<dbReference type="RefSeq" id="WP_103081105.1">
    <property type="nucleotide sequence ID" value="NZ_CP021850.1"/>
</dbReference>
<feature type="active site" evidence="2">
    <location>
        <position position="180"/>
    </location>
</feature>
<dbReference type="Pfam" id="PF03419">
    <property type="entry name" value="Peptidase_U4"/>
    <property type="match status" value="1"/>
</dbReference>
<feature type="transmembrane region" description="Helical" evidence="3">
    <location>
        <begin position="6"/>
        <end position="24"/>
    </location>
</feature>
<dbReference type="AlphaFoldDB" id="A0A2K2FMN7"/>
<proteinExistence type="inferred from homology"/>
<dbReference type="KEGG" id="cthd:CDO33_09030"/>
<evidence type="ECO:0000256" key="2">
    <source>
        <dbReference type="PIRSR" id="PIRSR018571-1"/>
    </source>
</evidence>
<evidence type="ECO:0000313" key="5">
    <source>
        <dbReference type="Proteomes" id="UP000236151"/>
    </source>
</evidence>
<keyword evidence="3" id="KW-0812">Transmembrane</keyword>
<dbReference type="GO" id="GO:0030436">
    <property type="term" value="P:asexual sporulation"/>
    <property type="evidence" value="ECO:0007669"/>
    <property type="project" value="InterPro"/>
</dbReference>
<protein>
    <recommendedName>
        <fullName evidence="1">Sporulation sigma-E factor-processing peptidase</fullName>
        <ecNumber evidence="1">3.4.23.-</ecNumber>
    </recommendedName>
    <alternativeName>
        <fullName evidence="1">Membrane-associated aspartic protease</fullName>
    </alternativeName>
    <alternativeName>
        <fullName evidence="1">Stage II sporulation protein GA</fullName>
    </alternativeName>
</protein>
<keyword evidence="1" id="KW-0064">Aspartyl protease</keyword>
<dbReference type="OrthoDB" id="2690199at2"/>
<gene>
    <name evidence="4" type="primary">spoIIGA</name>
    <name evidence="4" type="ORF">CDQ84_07330</name>
</gene>
<evidence type="ECO:0000256" key="1">
    <source>
        <dbReference type="PIRNR" id="PIRNR018571"/>
    </source>
</evidence>
<comment type="function">
    <text evidence="1">Probable aspartic protease that is responsible for the proteolytic cleavage of the RNA polymerase sigma E factor (SigE/spoIIGB) to yield the active peptide in the mother cell during sporulation. Responds to a signal from the forespore that is triggered by the extracellular signal protein SpoIIR.</text>
</comment>
<feature type="transmembrane region" description="Helical" evidence="3">
    <location>
        <begin position="130"/>
        <end position="148"/>
    </location>
</feature>
<dbReference type="GO" id="GO:0005886">
    <property type="term" value="C:plasma membrane"/>
    <property type="evidence" value="ECO:0007669"/>
    <property type="project" value="UniProtKB-SubCell"/>
</dbReference>